<feature type="compositionally biased region" description="Polar residues" evidence="1">
    <location>
        <begin position="289"/>
        <end position="304"/>
    </location>
</feature>
<name>A0A9P7E6L3_9AGAM</name>
<feature type="transmembrane region" description="Helical" evidence="2">
    <location>
        <begin position="84"/>
        <end position="111"/>
    </location>
</feature>
<feature type="transmembrane region" description="Helical" evidence="2">
    <location>
        <begin position="191"/>
        <end position="212"/>
    </location>
</feature>
<sequence length="325" mass="35725">MCCVLMCIITCKVAGLVLHSIAILCTIARLIYRAWTGHFWWEDAWAAVALVADVPSLACLWLDHKITCEYLTSHSNINRVFISLPAWIVSITFTSVLWAARMSIIFSAIRVANHSGCKTHKQITYLIAASFACMWAGLIAQKMSACEIRSCIMPPSVALSQLITDIIADVSLVAAPLYLWSNIGLSRSRQILVYSAFGASLLITAITIPHSIMLSMGHTPTTLILAYVKASTLPLFICNLLVIVTFLYRICLKETVDLDQSFTSNQVFTSVILTQMPSSTTFEMSLSVQEGTTSRQKTVVQTGATKPKDEDANTRYAEEGTNPEG</sequence>
<feature type="transmembrane region" description="Helical" evidence="2">
    <location>
        <begin position="160"/>
        <end position="179"/>
    </location>
</feature>
<keyword evidence="2" id="KW-0472">Membrane</keyword>
<gene>
    <name evidence="3" type="ORF">BJ212DRAFT_1276273</name>
</gene>
<evidence type="ECO:0000256" key="2">
    <source>
        <dbReference type="SAM" id="Phobius"/>
    </source>
</evidence>
<organism evidence="3 4">
    <name type="scientific">Suillus subaureus</name>
    <dbReference type="NCBI Taxonomy" id="48587"/>
    <lineage>
        <taxon>Eukaryota</taxon>
        <taxon>Fungi</taxon>
        <taxon>Dikarya</taxon>
        <taxon>Basidiomycota</taxon>
        <taxon>Agaricomycotina</taxon>
        <taxon>Agaricomycetes</taxon>
        <taxon>Agaricomycetidae</taxon>
        <taxon>Boletales</taxon>
        <taxon>Suillineae</taxon>
        <taxon>Suillaceae</taxon>
        <taxon>Suillus</taxon>
    </lineage>
</organism>
<proteinExistence type="predicted"/>
<keyword evidence="4" id="KW-1185">Reference proteome</keyword>
<evidence type="ECO:0000313" key="3">
    <source>
        <dbReference type="EMBL" id="KAG1812826.1"/>
    </source>
</evidence>
<dbReference type="RefSeq" id="XP_041190849.1">
    <property type="nucleotide sequence ID" value="XM_041331270.1"/>
</dbReference>
<evidence type="ECO:0000313" key="4">
    <source>
        <dbReference type="Proteomes" id="UP000807769"/>
    </source>
</evidence>
<dbReference type="GeneID" id="64625287"/>
<feature type="transmembrane region" description="Helical" evidence="2">
    <location>
        <begin position="123"/>
        <end position="140"/>
    </location>
</feature>
<evidence type="ECO:0000256" key="1">
    <source>
        <dbReference type="SAM" id="MobiDB-lite"/>
    </source>
</evidence>
<comment type="caution">
    <text evidence="3">The sequence shown here is derived from an EMBL/GenBank/DDBJ whole genome shotgun (WGS) entry which is preliminary data.</text>
</comment>
<feature type="transmembrane region" description="Helical" evidence="2">
    <location>
        <begin position="13"/>
        <end position="32"/>
    </location>
</feature>
<dbReference type="OrthoDB" id="444631at2759"/>
<feature type="region of interest" description="Disordered" evidence="1">
    <location>
        <begin position="289"/>
        <end position="325"/>
    </location>
</feature>
<protein>
    <submittedName>
        <fullName evidence="3">Uncharacterized protein</fullName>
    </submittedName>
</protein>
<keyword evidence="2" id="KW-0812">Transmembrane</keyword>
<dbReference type="AlphaFoldDB" id="A0A9P7E6L3"/>
<feature type="compositionally biased region" description="Basic and acidic residues" evidence="1">
    <location>
        <begin position="306"/>
        <end position="318"/>
    </location>
</feature>
<keyword evidence="2" id="KW-1133">Transmembrane helix</keyword>
<reference evidence="3" key="1">
    <citation type="journal article" date="2020" name="New Phytol.">
        <title>Comparative genomics reveals dynamic genome evolution in host specialist ectomycorrhizal fungi.</title>
        <authorList>
            <person name="Lofgren L.A."/>
            <person name="Nguyen N.H."/>
            <person name="Vilgalys R."/>
            <person name="Ruytinx J."/>
            <person name="Liao H.L."/>
            <person name="Branco S."/>
            <person name="Kuo A."/>
            <person name="LaButti K."/>
            <person name="Lipzen A."/>
            <person name="Andreopoulos W."/>
            <person name="Pangilinan J."/>
            <person name="Riley R."/>
            <person name="Hundley H."/>
            <person name="Na H."/>
            <person name="Barry K."/>
            <person name="Grigoriev I.V."/>
            <person name="Stajich J.E."/>
            <person name="Kennedy P.G."/>
        </authorList>
    </citation>
    <scope>NUCLEOTIDE SEQUENCE</scope>
    <source>
        <strain evidence="3">MN1</strain>
    </source>
</reference>
<accession>A0A9P7E6L3</accession>
<feature type="transmembrane region" description="Helical" evidence="2">
    <location>
        <begin position="224"/>
        <end position="248"/>
    </location>
</feature>
<dbReference type="Proteomes" id="UP000807769">
    <property type="component" value="Unassembled WGS sequence"/>
</dbReference>
<dbReference type="EMBL" id="JABBWG010000025">
    <property type="protein sequence ID" value="KAG1812826.1"/>
    <property type="molecule type" value="Genomic_DNA"/>
</dbReference>